<gene>
    <name evidence="1" type="ORF">Glove_139g337</name>
</gene>
<evidence type="ECO:0000313" key="2">
    <source>
        <dbReference type="Proteomes" id="UP000266861"/>
    </source>
</evidence>
<protein>
    <submittedName>
        <fullName evidence="1">Uncharacterized protein</fullName>
    </submittedName>
</protein>
<name>A0A397IW11_9GLOM</name>
<accession>A0A397IW11</accession>
<dbReference type="AlphaFoldDB" id="A0A397IW11"/>
<proteinExistence type="predicted"/>
<dbReference type="EMBL" id="PQFF01000130">
    <property type="protein sequence ID" value="RHZ80205.1"/>
    <property type="molecule type" value="Genomic_DNA"/>
</dbReference>
<dbReference type="Proteomes" id="UP000266861">
    <property type="component" value="Unassembled WGS sequence"/>
</dbReference>
<evidence type="ECO:0000313" key="1">
    <source>
        <dbReference type="EMBL" id="RHZ80205.1"/>
    </source>
</evidence>
<keyword evidence="2" id="KW-1185">Reference proteome</keyword>
<sequence length="73" mass="8438">MITGTLNFGSDIGRLHQYSIEIYNTSNTSTSRKRSLFIVQSKSGQNKYFAFLGIEHEKLNVMNLYWQEMDIGN</sequence>
<reference evidence="1 2" key="1">
    <citation type="submission" date="2018-08" db="EMBL/GenBank/DDBJ databases">
        <title>Genome and evolution of the arbuscular mycorrhizal fungus Diversispora epigaea (formerly Glomus versiforme) and its bacterial endosymbionts.</title>
        <authorList>
            <person name="Sun X."/>
            <person name="Fei Z."/>
            <person name="Harrison M."/>
        </authorList>
    </citation>
    <scope>NUCLEOTIDE SEQUENCE [LARGE SCALE GENOMIC DNA]</scope>
    <source>
        <strain evidence="1 2">IT104</strain>
    </source>
</reference>
<comment type="caution">
    <text evidence="1">The sequence shown here is derived from an EMBL/GenBank/DDBJ whole genome shotgun (WGS) entry which is preliminary data.</text>
</comment>
<organism evidence="1 2">
    <name type="scientific">Diversispora epigaea</name>
    <dbReference type="NCBI Taxonomy" id="1348612"/>
    <lineage>
        <taxon>Eukaryota</taxon>
        <taxon>Fungi</taxon>
        <taxon>Fungi incertae sedis</taxon>
        <taxon>Mucoromycota</taxon>
        <taxon>Glomeromycotina</taxon>
        <taxon>Glomeromycetes</taxon>
        <taxon>Diversisporales</taxon>
        <taxon>Diversisporaceae</taxon>
        <taxon>Diversispora</taxon>
    </lineage>
</organism>